<dbReference type="NCBIfam" id="TIGR00398">
    <property type="entry name" value="metG"/>
    <property type="match status" value="1"/>
</dbReference>
<dbReference type="Ensembl" id="ENSCSAVT00000020006.1">
    <property type="protein sequence ID" value="ENSCSAVP00000019793.1"/>
    <property type="gene ID" value="ENSCSAVG00000011619.1"/>
</dbReference>
<dbReference type="GO" id="GO:0006431">
    <property type="term" value="P:methionyl-tRNA aminoacylation"/>
    <property type="evidence" value="ECO:0007669"/>
    <property type="project" value="InterPro"/>
</dbReference>
<evidence type="ECO:0000256" key="7">
    <source>
        <dbReference type="ARBA" id="ARBA00022946"/>
    </source>
</evidence>
<dbReference type="STRING" id="51511.ENSCSAVP00000019793"/>
<dbReference type="Proteomes" id="UP000007875">
    <property type="component" value="Unassembled WGS sequence"/>
</dbReference>
<comment type="subcellular location">
    <subcellularLocation>
        <location evidence="1">Mitochondrion matrix</location>
    </subcellularLocation>
</comment>
<sequence length="539" mass="61500">SKTYYATTPIYYVNSVPHIGHLYTTTLAHTACQWGQLVSGTECRLTGTDEYGSKVMKAAAANKMEPLDYCNKISARFKDMSDKFGIQYYDFIRTTEGRHRDTVQHFWVVQSNGYIYKGSYEGWYCTSDETFLTDSQIEEVVDKHTGKTQLLSRDSGHPVEWTKETNYMFSLSLFIDIIREKVLSDPNFVYPAKAKNTVLRLLDEHTGDLSVSRESSRVPWGIPVPGDPTQTIYVWMDALVNYLTVTGYPDTGYVKMWPADVHFIGVDILKFHAVFWPAFLLAAGLELPKQIVASCHWTIENSKMSKSKGNVVDPFKMADSVTAEGFKYFLLRQGVLEHDCNYREQLVYEVINADIVNILGNCLNRAVAKRLNPQQKYPPFNKEIFNKDENGNCRDGRITDLDFAYIEQVKKLPEMANIHCSKFHFYNAIFEMMSVAREANMMIHRHEAWKLDSKDPADLLLLESIIHSVFEGLRVTGILLQPIIPILADKLLTRLNIPQSERTWAKANESFLELNGLSEPLVGTSLGNDKSLLFNRVKN</sequence>
<keyword evidence="4 14" id="KW-0547">Nucleotide-binding</keyword>
<organism evidence="16 17">
    <name type="scientific">Ciona savignyi</name>
    <name type="common">Pacific transparent sea squirt</name>
    <dbReference type="NCBI Taxonomy" id="51511"/>
    <lineage>
        <taxon>Eukaryota</taxon>
        <taxon>Metazoa</taxon>
        <taxon>Chordata</taxon>
        <taxon>Tunicata</taxon>
        <taxon>Ascidiacea</taxon>
        <taxon>Phlebobranchia</taxon>
        <taxon>Cionidae</taxon>
        <taxon>Ciona</taxon>
    </lineage>
</organism>
<evidence type="ECO:0000256" key="1">
    <source>
        <dbReference type="ARBA" id="ARBA00004305"/>
    </source>
</evidence>
<evidence type="ECO:0000256" key="2">
    <source>
        <dbReference type="ARBA" id="ARBA00012838"/>
    </source>
</evidence>
<dbReference type="SUPFAM" id="SSF52374">
    <property type="entry name" value="Nucleotidylyl transferase"/>
    <property type="match status" value="1"/>
</dbReference>
<evidence type="ECO:0000256" key="6">
    <source>
        <dbReference type="ARBA" id="ARBA00022917"/>
    </source>
</evidence>
<dbReference type="FunFam" id="1.10.730.10:FF:000022">
    <property type="entry name" value="Methionyl-tRNA synthetase 2, mitochondrial"/>
    <property type="match status" value="1"/>
</dbReference>
<feature type="domain" description="Methionyl/Leucyl tRNA synthetase" evidence="15">
    <location>
        <begin position="5"/>
        <end position="366"/>
    </location>
</feature>
<dbReference type="SUPFAM" id="SSF47323">
    <property type="entry name" value="Anticodon-binding domain of a subclass of class I aminoacyl-tRNA synthetases"/>
    <property type="match status" value="1"/>
</dbReference>
<dbReference type="FunFam" id="2.170.220.10:FF:000001">
    <property type="entry name" value="methionine--tRNA ligase, mitochondrial"/>
    <property type="match status" value="1"/>
</dbReference>
<proteinExistence type="inferred from homology"/>
<dbReference type="GO" id="GO:0004825">
    <property type="term" value="F:methionine-tRNA ligase activity"/>
    <property type="evidence" value="ECO:0007669"/>
    <property type="project" value="UniProtKB-EC"/>
</dbReference>
<keyword evidence="17" id="KW-1185">Reference proteome</keyword>
<dbReference type="InterPro" id="IPR014729">
    <property type="entry name" value="Rossmann-like_a/b/a_fold"/>
</dbReference>
<evidence type="ECO:0000256" key="14">
    <source>
        <dbReference type="RuleBase" id="RU363039"/>
    </source>
</evidence>
<evidence type="ECO:0000256" key="4">
    <source>
        <dbReference type="ARBA" id="ARBA00022741"/>
    </source>
</evidence>
<dbReference type="InterPro" id="IPR014758">
    <property type="entry name" value="Met-tRNA_synth"/>
</dbReference>
<comment type="catalytic activity">
    <reaction evidence="13">
        <text>tRNA(Met) + L-methionine + ATP = L-methionyl-tRNA(Met) + AMP + diphosphate</text>
        <dbReference type="Rhea" id="RHEA:13481"/>
        <dbReference type="Rhea" id="RHEA-COMP:9667"/>
        <dbReference type="Rhea" id="RHEA-COMP:9698"/>
        <dbReference type="ChEBI" id="CHEBI:30616"/>
        <dbReference type="ChEBI" id="CHEBI:33019"/>
        <dbReference type="ChEBI" id="CHEBI:57844"/>
        <dbReference type="ChEBI" id="CHEBI:78442"/>
        <dbReference type="ChEBI" id="CHEBI:78530"/>
        <dbReference type="ChEBI" id="CHEBI:456215"/>
        <dbReference type="EC" id="6.1.1.10"/>
    </reaction>
</comment>
<dbReference type="EC" id="6.1.1.10" evidence="2"/>
<dbReference type="FunCoup" id="H2ZQC7">
    <property type="interactions" value="268"/>
</dbReference>
<dbReference type="CDD" id="cd00814">
    <property type="entry name" value="MetRS_core"/>
    <property type="match status" value="1"/>
</dbReference>
<evidence type="ECO:0000256" key="10">
    <source>
        <dbReference type="ARBA" id="ARBA00026124"/>
    </source>
</evidence>
<reference evidence="16" key="2">
    <citation type="submission" date="2025-08" db="UniProtKB">
        <authorList>
            <consortium name="Ensembl"/>
        </authorList>
    </citation>
    <scope>IDENTIFICATION</scope>
</reference>
<evidence type="ECO:0000256" key="12">
    <source>
        <dbReference type="ARBA" id="ARBA00030331"/>
    </source>
</evidence>
<dbReference type="GO" id="GO:0005759">
    <property type="term" value="C:mitochondrial matrix"/>
    <property type="evidence" value="ECO:0007669"/>
    <property type="project" value="UniProtKB-SubCell"/>
</dbReference>
<keyword evidence="6 14" id="KW-0648">Protein biosynthesis</keyword>
<accession>H2ZQC7</accession>
<dbReference type="GeneTree" id="ENSGT00550000075136"/>
<dbReference type="GO" id="GO:0005524">
    <property type="term" value="F:ATP binding"/>
    <property type="evidence" value="ECO:0007669"/>
    <property type="project" value="UniProtKB-KW"/>
</dbReference>
<keyword evidence="9 14" id="KW-0030">Aminoacyl-tRNA synthetase</keyword>
<dbReference type="InterPro" id="IPR009080">
    <property type="entry name" value="tRNAsynth_Ia_anticodon-bd"/>
</dbReference>
<keyword evidence="7" id="KW-0809">Transit peptide</keyword>
<keyword evidence="8" id="KW-0496">Mitochondrion</keyword>
<reference evidence="17" key="1">
    <citation type="submission" date="2003-08" db="EMBL/GenBank/DDBJ databases">
        <authorList>
            <person name="Birren B."/>
            <person name="Nusbaum C."/>
            <person name="Abebe A."/>
            <person name="Abouelleil A."/>
            <person name="Adekoya E."/>
            <person name="Ait-zahra M."/>
            <person name="Allen N."/>
            <person name="Allen T."/>
            <person name="An P."/>
            <person name="Anderson M."/>
            <person name="Anderson S."/>
            <person name="Arachchi H."/>
            <person name="Armbruster J."/>
            <person name="Bachantsang P."/>
            <person name="Baldwin J."/>
            <person name="Barry A."/>
            <person name="Bayul T."/>
            <person name="Blitshsteyn B."/>
            <person name="Bloom T."/>
            <person name="Blye J."/>
            <person name="Boguslavskiy L."/>
            <person name="Borowsky M."/>
            <person name="Boukhgalter B."/>
            <person name="Brunache A."/>
            <person name="Butler J."/>
            <person name="Calixte N."/>
            <person name="Calvo S."/>
            <person name="Camarata J."/>
            <person name="Campo K."/>
            <person name="Chang J."/>
            <person name="Cheshatsang Y."/>
            <person name="Citroen M."/>
            <person name="Collymore A."/>
            <person name="Considine T."/>
            <person name="Cook A."/>
            <person name="Cooke P."/>
            <person name="Corum B."/>
            <person name="Cuomo C."/>
            <person name="David R."/>
            <person name="Dawoe T."/>
            <person name="Degray S."/>
            <person name="Dodge S."/>
            <person name="Dooley K."/>
            <person name="Dorje P."/>
            <person name="Dorjee K."/>
            <person name="Dorris L."/>
            <person name="Duffey N."/>
            <person name="Dupes A."/>
            <person name="Elkins T."/>
            <person name="Engels R."/>
            <person name="Erickson J."/>
            <person name="Farina A."/>
            <person name="Faro S."/>
            <person name="Ferreira P."/>
            <person name="Fischer H."/>
            <person name="Fitzgerald M."/>
            <person name="Foley K."/>
            <person name="Gage D."/>
            <person name="Galagan J."/>
            <person name="Gearin G."/>
            <person name="Gnerre S."/>
            <person name="Gnirke A."/>
            <person name="Goyette A."/>
            <person name="Graham J."/>
            <person name="Grandbois E."/>
            <person name="Gyaltsen K."/>
            <person name="Hafez N."/>
            <person name="Hagopian D."/>
            <person name="Hagos B."/>
            <person name="Hall J."/>
            <person name="Hatcher B."/>
            <person name="Heller A."/>
            <person name="Higgins H."/>
            <person name="Honan T."/>
            <person name="Horn A."/>
            <person name="Houde N."/>
            <person name="Hughes L."/>
            <person name="Hulme W."/>
            <person name="Husby E."/>
            <person name="Iliev I."/>
            <person name="Jaffe D."/>
            <person name="Jones C."/>
            <person name="Kamal M."/>
            <person name="Kamat A."/>
            <person name="Kamvysselis M."/>
            <person name="Karlsson E."/>
            <person name="Kells C."/>
            <person name="Kieu A."/>
            <person name="Kisner P."/>
            <person name="Kodira C."/>
            <person name="Kulbokas E."/>
            <person name="Labutti K."/>
            <person name="Lama D."/>
            <person name="Landers T."/>
            <person name="Leger J."/>
            <person name="Levine S."/>
            <person name="Lewis D."/>
            <person name="Lewis T."/>
            <person name="Lindblad-toh K."/>
            <person name="Liu X."/>
            <person name="Lokyitsang T."/>
            <person name="Lokyitsang Y."/>
            <person name="Lucien O."/>
            <person name="Lui A."/>
            <person name="Ma L.J."/>
            <person name="Mabbitt R."/>
            <person name="Macdonald J."/>
            <person name="Maclean C."/>
            <person name="Major J."/>
            <person name="Manning J."/>
            <person name="Marabella R."/>
            <person name="Maru K."/>
            <person name="Matthews C."/>
            <person name="Mauceli E."/>
            <person name="Mccarthy M."/>
            <person name="Mcdonough S."/>
            <person name="Mcghee T."/>
            <person name="Meldrim J."/>
            <person name="Meneus L."/>
            <person name="Mesirov J."/>
            <person name="Mihalev A."/>
            <person name="Mihova T."/>
            <person name="Mikkelsen T."/>
            <person name="Mlenga V."/>
            <person name="Moru K."/>
            <person name="Mozes J."/>
            <person name="Mulrain L."/>
            <person name="Munson G."/>
            <person name="Naylor J."/>
            <person name="Newes C."/>
            <person name="Nguyen C."/>
            <person name="Nguyen N."/>
            <person name="Nguyen T."/>
            <person name="Nicol R."/>
            <person name="Nielsen C."/>
            <person name="Nizzari M."/>
            <person name="Norbu C."/>
            <person name="Norbu N."/>
            <person name="O'donnell P."/>
            <person name="Okoawo O."/>
            <person name="O'leary S."/>
            <person name="Omotosho B."/>
            <person name="O'neill K."/>
            <person name="Osman S."/>
            <person name="Parker S."/>
            <person name="Perrin D."/>
            <person name="Phunkhang P."/>
            <person name="Piqani B."/>
            <person name="Purcell S."/>
            <person name="Rachupka T."/>
            <person name="Ramasamy U."/>
            <person name="Rameau R."/>
            <person name="Ray V."/>
            <person name="Raymond C."/>
            <person name="Retta R."/>
            <person name="Richardson S."/>
            <person name="Rise C."/>
            <person name="Rodriguez J."/>
            <person name="Rogers J."/>
            <person name="Rogov P."/>
            <person name="Rutman M."/>
            <person name="Schupbach R."/>
            <person name="Seaman C."/>
            <person name="Settipalli S."/>
            <person name="Sharpe T."/>
            <person name="Sheridan J."/>
            <person name="Sherpa N."/>
            <person name="Shi J."/>
            <person name="Smirnov S."/>
            <person name="Smith C."/>
            <person name="Sougnez C."/>
            <person name="Spencer B."/>
            <person name="Stalker J."/>
            <person name="Stange-thomann N."/>
            <person name="Stavropoulos S."/>
            <person name="Stetson K."/>
            <person name="Stone C."/>
            <person name="Stone S."/>
            <person name="Stubbs M."/>
            <person name="Talamas J."/>
            <person name="Tchuinga P."/>
            <person name="Tenzing P."/>
            <person name="Tesfaye S."/>
            <person name="Theodore J."/>
            <person name="Thoulutsang Y."/>
            <person name="Topham K."/>
            <person name="Towey S."/>
            <person name="Tsamla T."/>
            <person name="Tsomo N."/>
            <person name="Vallee D."/>
            <person name="Vassiliev H."/>
            <person name="Venkataraman V."/>
            <person name="Vinson J."/>
            <person name="Vo A."/>
            <person name="Wade C."/>
            <person name="Wang S."/>
            <person name="Wangchuk T."/>
            <person name="Wangdi T."/>
            <person name="Whittaker C."/>
            <person name="Wilkinson J."/>
            <person name="Wu Y."/>
            <person name="Wyman D."/>
            <person name="Yadav S."/>
            <person name="Yang S."/>
            <person name="Yang X."/>
            <person name="Yeager S."/>
            <person name="Yee E."/>
            <person name="Young G."/>
            <person name="Zainoun J."/>
            <person name="Zembeck L."/>
            <person name="Zimmer A."/>
            <person name="Zody M."/>
            <person name="Lander E."/>
        </authorList>
    </citation>
    <scope>NUCLEOTIDE SEQUENCE [LARGE SCALE GENOMIC DNA]</scope>
</reference>
<keyword evidence="3 14" id="KW-0436">Ligase</keyword>
<reference evidence="16" key="3">
    <citation type="submission" date="2025-09" db="UniProtKB">
        <authorList>
            <consortium name="Ensembl"/>
        </authorList>
    </citation>
    <scope>IDENTIFICATION</scope>
</reference>
<evidence type="ECO:0000256" key="5">
    <source>
        <dbReference type="ARBA" id="ARBA00022840"/>
    </source>
</evidence>
<keyword evidence="5 14" id="KW-0067">ATP-binding</keyword>
<evidence type="ECO:0000313" key="16">
    <source>
        <dbReference type="Ensembl" id="ENSCSAVP00000019793.1"/>
    </source>
</evidence>
<dbReference type="InParanoid" id="H2ZQC7"/>
<name>H2ZQC7_CIOSA</name>
<evidence type="ECO:0000256" key="8">
    <source>
        <dbReference type="ARBA" id="ARBA00023128"/>
    </source>
</evidence>
<dbReference type="Gene3D" id="3.40.50.620">
    <property type="entry name" value="HUPs"/>
    <property type="match status" value="1"/>
</dbReference>
<dbReference type="PANTHER" id="PTHR43326:SF1">
    <property type="entry name" value="METHIONINE--TRNA LIGASE, MITOCHONDRIAL"/>
    <property type="match status" value="1"/>
</dbReference>
<evidence type="ECO:0000256" key="13">
    <source>
        <dbReference type="ARBA" id="ARBA00047364"/>
    </source>
</evidence>
<dbReference type="InterPro" id="IPR015413">
    <property type="entry name" value="Methionyl/Leucyl_tRNA_Synth"/>
</dbReference>
<dbReference type="PRINTS" id="PR01041">
    <property type="entry name" value="TRNASYNTHMET"/>
</dbReference>
<comment type="similarity">
    <text evidence="14">Belongs to the class-I aminoacyl-tRNA synthetase family.</text>
</comment>
<dbReference type="PANTHER" id="PTHR43326">
    <property type="entry name" value="METHIONYL-TRNA SYNTHETASE"/>
    <property type="match status" value="1"/>
</dbReference>
<evidence type="ECO:0000256" key="11">
    <source>
        <dbReference type="ARBA" id="ARBA00029831"/>
    </source>
</evidence>
<dbReference type="AlphaFoldDB" id="H2ZQC7"/>
<dbReference type="OMA" id="NMFLPDR"/>
<evidence type="ECO:0000256" key="9">
    <source>
        <dbReference type="ARBA" id="ARBA00023146"/>
    </source>
</evidence>
<dbReference type="InterPro" id="IPR023457">
    <property type="entry name" value="Met-tRNA_synth_2"/>
</dbReference>
<protein>
    <recommendedName>
        <fullName evidence="10">Methionine--tRNA ligase, mitochondrial</fullName>
        <ecNumber evidence="2">6.1.1.10</ecNumber>
    </recommendedName>
    <alternativeName>
        <fullName evidence="11">Methionyl-tRNA synthetase 2</fullName>
    </alternativeName>
    <alternativeName>
        <fullName evidence="12">Mitochondrial methionyl-tRNA synthetase</fullName>
    </alternativeName>
</protein>
<dbReference type="Gene3D" id="2.170.220.10">
    <property type="match status" value="1"/>
</dbReference>
<evidence type="ECO:0000256" key="3">
    <source>
        <dbReference type="ARBA" id="ARBA00022598"/>
    </source>
</evidence>
<dbReference type="HOGENOM" id="CLU_009710_9_0_1"/>
<dbReference type="Gene3D" id="1.10.730.10">
    <property type="entry name" value="Isoleucyl-tRNA Synthetase, Domain 1"/>
    <property type="match status" value="1"/>
</dbReference>
<evidence type="ECO:0000259" key="15">
    <source>
        <dbReference type="Pfam" id="PF09334"/>
    </source>
</evidence>
<dbReference type="InterPro" id="IPR033911">
    <property type="entry name" value="MetRS_core"/>
</dbReference>
<dbReference type="eggNOG" id="KOG0436">
    <property type="taxonomic scope" value="Eukaryota"/>
</dbReference>
<evidence type="ECO:0000313" key="17">
    <source>
        <dbReference type="Proteomes" id="UP000007875"/>
    </source>
</evidence>
<dbReference type="Pfam" id="PF09334">
    <property type="entry name" value="tRNA-synt_1g"/>
    <property type="match status" value="1"/>
</dbReference>